<evidence type="ECO:0000313" key="3">
    <source>
        <dbReference type="EnsemblPlants" id="OB11G22370.1"/>
    </source>
</evidence>
<evidence type="ECO:0008006" key="5">
    <source>
        <dbReference type="Google" id="ProtNLM"/>
    </source>
</evidence>
<dbReference type="GeneID" id="102710450"/>
<keyword evidence="2" id="KW-0812">Transmembrane</keyword>
<accession>J3N8V1</accession>
<gene>
    <name evidence="3" type="primary">LOC102710450</name>
</gene>
<dbReference type="Gramene" id="OB11G22370.1">
    <property type="protein sequence ID" value="OB11G22370.1"/>
    <property type="gene ID" value="OB11G22370"/>
</dbReference>
<dbReference type="RefSeq" id="XP_040384674.1">
    <property type="nucleotide sequence ID" value="XM_040528740.1"/>
</dbReference>
<dbReference type="PANTHER" id="PTHR31170">
    <property type="entry name" value="BNAC04G53230D PROTEIN"/>
    <property type="match status" value="1"/>
</dbReference>
<feature type="region of interest" description="Disordered" evidence="1">
    <location>
        <begin position="34"/>
        <end position="55"/>
    </location>
</feature>
<sequence length="456" mass="51096">MAAETNLVEVPLSFPPAVANSSGSCVVDIDKTLAENENGSEPPASGEAAARRQRERHSIYRVPEYMKKMTNSDAYQPQLVSLGPFHHGEPALQPMEAHKRRAVARVVHRSGKPQQELVAAVEEIAEQLRDAYENLDEEWRGERFVELMVTDGCFLLDMIWTFRHEEEEEVYGSDDPVYSKHGCLYLKDYVISDMLVIENQLPLLLLQRLKFVAGPDTFPDEDGDIHHWVIQLLSYVITPITPVDDMGLHPLDVLQKSISVTRRNREGSMEGSDHMPSAAELHDSGINFEVSIGSGFAGTVSFERGVLRVPKIVLYGNAERAFLNLMAFERLHPGARNDVNAFVWFMDELINTPKDVRLLRSKGIIDSGMGSDEAAADLINNTITSGAVMDRDNSLYDVLAEVDAYCKKPWNSWRANLIHTYFSNPWVFISLVAATTLLITALIQTVYSVLSFNKKS</sequence>
<dbReference type="AlphaFoldDB" id="J3N8V1"/>
<feature type="transmembrane region" description="Helical" evidence="2">
    <location>
        <begin position="426"/>
        <end position="450"/>
    </location>
</feature>
<dbReference type="HOGENOM" id="CLU_020188_0_2_1"/>
<protein>
    <recommendedName>
        <fullName evidence="5">DUF247 domain-containing protein</fullName>
    </recommendedName>
</protein>
<dbReference type="OMA" id="KDMTNRD"/>
<dbReference type="EnsemblPlants" id="OB11G22370.1">
    <property type="protein sequence ID" value="OB11G22370.1"/>
    <property type="gene ID" value="OB11G22370"/>
</dbReference>
<dbReference type="OrthoDB" id="591587at2759"/>
<dbReference type="PANTHER" id="PTHR31170:SF18">
    <property type="entry name" value="(WILD MALAYSIAN BANANA) HYPOTHETICAL PROTEIN"/>
    <property type="match status" value="1"/>
</dbReference>
<proteinExistence type="predicted"/>
<dbReference type="InterPro" id="IPR004158">
    <property type="entry name" value="DUF247_pln"/>
</dbReference>
<keyword evidence="2" id="KW-0472">Membrane</keyword>
<evidence type="ECO:0000313" key="4">
    <source>
        <dbReference type="Proteomes" id="UP000006038"/>
    </source>
</evidence>
<reference evidence="3" key="1">
    <citation type="journal article" date="2013" name="Nat. Commun.">
        <title>Whole-genome sequencing of Oryza brachyantha reveals mechanisms underlying Oryza genome evolution.</title>
        <authorList>
            <person name="Chen J."/>
            <person name="Huang Q."/>
            <person name="Gao D."/>
            <person name="Wang J."/>
            <person name="Lang Y."/>
            <person name="Liu T."/>
            <person name="Li B."/>
            <person name="Bai Z."/>
            <person name="Luis Goicoechea J."/>
            <person name="Liang C."/>
            <person name="Chen C."/>
            <person name="Zhang W."/>
            <person name="Sun S."/>
            <person name="Liao Y."/>
            <person name="Zhang X."/>
            <person name="Yang L."/>
            <person name="Song C."/>
            <person name="Wang M."/>
            <person name="Shi J."/>
            <person name="Liu G."/>
            <person name="Liu J."/>
            <person name="Zhou H."/>
            <person name="Zhou W."/>
            <person name="Yu Q."/>
            <person name="An N."/>
            <person name="Chen Y."/>
            <person name="Cai Q."/>
            <person name="Wang B."/>
            <person name="Liu B."/>
            <person name="Min J."/>
            <person name="Huang Y."/>
            <person name="Wu H."/>
            <person name="Li Z."/>
            <person name="Zhang Y."/>
            <person name="Yin Y."/>
            <person name="Song W."/>
            <person name="Jiang J."/>
            <person name="Jackson S.A."/>
            <person name="Wing R.A."/>
            <person name="Wang J."/>
            <person name="Chen M."/>
        </authorList>
    </citation>
    <scope>NUCLEOTIDE SEQUENCE [LARGE SCALE GENOMIC DNA]</scope>
    <source>
        <strain evidence="3">cv. IRGC 101232</strain>
    </source>
</reference>
<name>J3N8V1_ORYBR</name>
<evidence type="ECO:0000256" key="2">
    <source>
        <dbReference type="SAM" id="Phobius"/>
    </source>
</evidence>
<dbReference type="Proteomes" id="UP000006038">
    <property type="component" value="Chromosome 11"/>
</dbReference>
<organism evidence="3">
    <name type="scientific">Oryza brachyantha</name>
    <name type="common">malo sina</name>
    <dbReference type="NCBI Taxonomy" id="4533"/>
    <lineage>
        <taxon>Eukaryota</taxon>
        <taxon>Viridiplantae</taxon>
        <taxon>Streptophyta</taxon>
        <taxon>Embryophyta</taxon>
        <taxon>Tracheophyta</taxon>
        <taxon>Spermatophyta</taxon>
        <taxon>Magnoliopsida</taxon>
        <taxon>Liliopsida</taxon>
        <taxon>Poales</taxon>
        <taxon>Poaceae</taxon>
        <taxon>BOP clade</taxon>
        <taxon>Oryzoideae</taxon>
        <taxon>Oryzeae</taxon>
        <taxon>Oryzinae</taxon>
        <taxon>Oryza</taxon>
    </lineage>
</organism>
<dbReference type="STRING" id="4533.J3N8V1"/>
<dbReference type="Pfam" id="PF03140">
    <property type="entry name" value="DUF247"/>
    <property type="match status" value="1"/>
</dbReference>
<reference evidence="3" key="2">
    <citation type="submission" date="2013-04" db="UniProtKB">
        <authorList>
            <consortium name="EnsemblPlants"/>
        </authorList>
    </citation>
    <scope>IDENTIFICATION</scope>
</reference>
<keyword evidence="2" id="KW-1133">Transmembrane helix</keyword>
<dbReference type="eggNOG" id="ENOG502QR4P">
    <property type="taxonomic scope" value="Eukaryota"/>
</dbReference>
<evidence type="ECO:0000256" key="1">
    <source>
        <dbReference type="SAM" id="MobiDB-lite"/>
    </source>
</evidence>
<keyword evidence="4" id="KW-1185">Reference proteome</keyword>